<gene>
    <name evidence="2" type="ORF">NDU88_000137</name>
</gene>
<feature type="region of interest" description="Disordered" evidence="1">
    <location>
        <begin position="95"/>
        <end position="119"/>
    </location>
</feature>
<protein>
    <submittedName>
        <fullName evidence="2">Uncharacterized protein</fullName>
    </submittedName>
</protein>
<organism evidence="2 3">
    <name type="scientific">Pleurodeles waltl</name>
    <name type="common">Iberian ribbed newt</name>
    <dbReference type="NCBI Taxonomy" id="8319"/>
    <lineage>
        <taxon>Eukaryota</taxon>
        <taxon>Metazoa</taxon>
        <taxon>Chordata</taxon>
        <taxon>Craniata</taxon>
        <taxon>Vertebrata</taxon>
        <taxon>Euteleostomi</taxon>
        <taxon>Amphibia</taxon>
        <taxon>Batrachia</taxon>
        <taxon>Caudata</taxon>
        <taxon>Salamandroidea</taxon>
        <taxon>Salamandridae</taxon>
        <taxon>Pleurodelinae</taxon>
        <taxon>Pleurodeles</taxon>
    </lineage>
</organism>
<proteinExistence type="predicted"/>
<dbReference type="Proteomes" id="UP001066276">
    <property type="component" value="Chromosome 1_2"/>
</dbReference>
<dbReference type="AlphaFoldDB" id="A0AAV7VWI3"/>
<evidence type="ECO:0000256" key="1">
    <source>
        <dbReference type="SAM" id="MobiDB-lite"/>
    </source>
</evidence>
<dbReference type="Gene3D" id="3.30.250.20">
    <property type="entry name" value="L1 transposable element, C-terminal domain"/>
    <property type="match status" value="1"/>
</dbReference>
<accession>A0AAV7VWI3</accession>
<evidence type="ECO:0000313" key="3">
    <source>
        <dbReference type="Proteomes" id="UP001066276"/>
    </source>
</evidence>
<comment type="caution">
    <text evidence="2">The sequence shown here is derived from an EMBL/GenBank/DDBJ whole genome shotgun (WGS) entry which is preliminary data.</text>
</comment>
<name>A0AAV7VWI3_PLEWA</name>
<reference evidence="2" key="1">
    <citation type="journal article" date="2022" name="bioRxiv">
        <title>Sequencing and chromosome-scale assembly of the giantPleurodeles waltlgenome.</title>
        <authorList>
            <person name="Brown T."/>
            <person name="Elewa A."/>
            <person name="Iarovenko S."/>
            <person name="Subramanian E."/>
            <person name="Araus A.J."/>
            <person name="Petzold A."/>
            <person name="Susuki M."/>
            <person name="Suzuki K.-i.T."/>
            <person name="Hayashi T."/>
            <person name="Toyoda A."/>
            <person name="Oliveira C."/>
            <person name="Osipova E."/>
            <person name="Leigh N.D."/>
            <person name="Simon A."/>
            <person name="Yun M.H."/>
        </authorList>
    </citation>
    <scope>NUCLEOTIDE SEQUENCE</scope>
    <source>
        <strain evidence="2">20211129_DDA</strain>
        <tissue evidence="2">Liver</tissue>
    </source>
</reference>
<keyword evidence="3" id="KW-1185">Reference proteome</keyword>
<dbReference type="InterPro" id="IPR042566">
    <property type="entry name" value="L1_C"/>
</dbReference>
<dbReference type="EMBL" id="JANPWB010000002">
    <property type="protein sequence ID" value="KAJ1204698.1"/>
    <property type="molecule type" value="Genomic_DNA"/>
</dbReference>
<evidence type="ECO:0000313" key="2">
    <source>
        <dbReference type="EMBL" id="KAJ1204698.1"/>
    </source>
</evidence>
<sequence length="119" mass="13644">MGKTDKTQPKLQLELWKTLRPRDEGAARPEAGQDEVHESWRQFISAKVKLQELNLEYAMLYLAHLWMLVDGKAKIFSDLKQLQQILKQLAAAGTHQCSPRSEEGEPAASRVLEELDRYP</sequence>